<dbReference type="OrthoDB" id="3257280at2759"/>
<dbReference type="AlphaFoldDB" id="A0A9P5UGK6"/>
<dbReference type="GO" id="GO:0004672">
    <property type="term" value="F:protein kinase activity"/>
    <property type="evidence" value="ECO:0007669"/>
    <property type="project" value="InterPro"/>
</dbReference>
<dbReference type="PROSITE" id="PS50011">
    <property type="entry name" value="PROTEIN_KINASE_DOM"/>
    <property type="match status" value="1"/>
</dbReference>
<keyword evidence="3" id="KW-1185">Reference proteome</keyword>
<dbReference type="InterPro" id="IPR050167">
    <property type="entry name" value="Ser_Thr_protein_kinase"/>
</dbReference>
<name>A0A9P5UGK6_9AGAR</name>
<protein>
    <submittedName>
        <fullName evidence="2">Kinase-like domain-containing protein</fullName>
    </submittedName>
</protein>
<dbReference type="SUPFAM" id="SSF56112">
    <property type="entry name" value="Protein kinase-like (PK-like)"/>
    <property type="match status" value="1"/>
</dbReference>
<proteinExistence type="predicted"/>
<dbReference type="Gene3D" id="1.10.510.10">
    <property type="entry name" value="Transferase(Phosphotransferase) domain 1"/>
    <property type="match status" value="1"/>
</dbReference>
<gene>
    <name evidence="2" type="ORF">BDP27DRAFT_1412541</name>
</gene>
<reference evidence="2" key="1">
    <citation type="submission" date="2020-11" db="EMBL/GenBank/DDBJ databases">
        <authorList>
            <consortium name="DOE Joint Genome Institute"/>
            <person name="Ahrendt S."/>
            <person name="Riley R."/>
            <person name="Andreopoulos W."/>
            <person name="Labutti K."/>
            <person name="Pangilinan J."/>
            <person name="Ruiz-Duenas F.J."/>
            <person name="Barrasa J.M."/>
            <person name="Sanchez-Garcia M."/>
            <person name="Camarero S."/>
            <person name="Miyauchi S."/>
            <person name="Serrano A."/>
            <person name="Linde D."/>
            <person name="Babiker R."/>
            <person name="Drula E."/>
            <person name="Ayuso-Fernandez I."/>
            <person name="Pacheco R."/>
            <person name="Padilla G."/>
            <person name="Ferreira P."/>
            <person name="Barriuso J."/>
            <person name="Kellner H."/>
            <person name="Castanera R."/>
            <person name="Alfaro M."/>
            <person name="Ramirez L."/>
            <person name="Pisabarro A.G."/>
            <person name="Kuo A."/>
            <person name="Tritt A."/>
            <person name="Lipzen A."/>
            <person name="He G."/>
            <person name="Yan M."/>
            <person name="Ng V."/>
            <person name="Cullen D."/>
            <person name="Martin F."/>
            <person name="Rosso M.-N."/>
            <person name="Henrissat B."/>
            <person name="Hibbett D."/>
            <person name="Martinez A.T."/>
            <person name="Grigoriev I.V."/>
        </authorList>
    </citation>
    <scope>NUCLEOTIDE SEQUENCE</scope>
    <source>
        <strain evidence="2">AH 40177</strain>
    </source>
</reference>
<evidence type="ECO:0000259" key="1">
    <source>
        <dbReference type="PROSITE" id="PS50011"/>
    </source>
</evidence>
<keyword evidence="2" id="KW-0808">Transferase</keyword>
<dbReference type="InterPro" id="IPR011009">
    <property type="entry name" value="Kinase-like_dom_sf"/>
</dbReference>
<comment type="caution">
    <text evidence="2">The sequence shown here is derived from an EMBL/GenBank/DDBJ whole genome shotgun (WGS) entry which is preliminary data.</text>
</comment>
<accession>A0A9P5UGK6</accession>
<dbReference type="GO" id="GO:0005524">
    <property type="term" value="F:ATP binding"/>
    <property type="evidence" value="ECO:0007669"/>
    <property type="project" value="InterPro"/>
</dbReference>
<dbReference type="PANTHER" id="PTHR23257">
    <property type="entry name" value="SERINE-THREONINE PROTEIN KINASE"/>
    <property type="match status" value="1"/>
</dbReference>
<dbReference type="GO" id="GO:0007165">
    <property type="term" value="P:signal transduction"/>
    <property type="evidence" value="ECO:0007669"/>
    <property type="project" value="TreeGrafter"/>
</dbReference>
<organism evidence="2 3">
    <name type="scientific">Rhodocollybia butyracea</name>
    <dbReference type="NCBI Taxonomy" id="206335"/>
    <lineage>
        <taxon>Eukaryota</taxon>
        <taxon>Fungi</taxon>
        <taxon>Dikarya</taxon>
        <taxon>Basidiomycota</taxon>
        <taxon>Agaricomycotina</taxon>
        <taxon>Agaricomycetes</taxon>
        <taxon>Agaricomycetidae</taxon>
        <taxon>Agaricales</taxon>
        <taxon>Marasmiineae</taxon>
        <taxon>Omphalotaceae</taxon>
        <taxon>Rhodocollybia</taxon>
    </lineage>
</organism>
<sequence length="449" mass="50082">MNISERKFELDLDLQAQAIVLANPQLETITINSMSVCILSMFYEPGPQEDYHDNGVSVYLLNSEFALYDSGCLVINGRPLRAVPPDFFEKEIQDKLNLKNNAEHVTFKTGDDGQIIVDVSHFRLGCPLPQGVNHPTVSLSELRRQPYEIYLDSVVNVVKVASGSSNNTQSYAFRKIDYTERFSTHSAYSDTDIHPLLGQAQFLLTHSLPFVIEATALVIDSSGDFRGYLMPFHPARSLDKVLERLLISMKPDLMLDSKHGPEPASLTPADDDDISVARNEGAGMEGAQSHPYPMALQWCLKLAWVLDIVQAVSALHTAMICCGDIKLENVVVCVDGHCRLIDLRPGDLGFSMAYLAPEITALLQSTEDDPVYFLTLPRDVFAVGMLLWALAEEIGSFERKDPLFSPSLVWSSSTPLWYRELVDHCIAQEPGDRPSVRSVLELLSEHWIQ</sequence>
<feature type="domain" description="Protein kinase" evidence="1">
    <location>
        <begin position="122"/>
        <end position="448"/>
    </location>
</feature>
<dbReference type="Proteomes" id="UP000772434">
    <property type="component" value="Unassembled WGS sequence"/>
</dbReference>
<dbReference type="GO" id="GO:0005737">
    <property type="term" value="C:cytoplasm"/>
    <property type="evidence" value="ECO:0007669"/>
    <property type="project" value="TreeGrafter"/>
</dbReference>
<evidence type="ECO:0000313" key="2">
    <source>
        <dbReference type="EMBL" id="KAF9078574.1"/>
    </source>
</evidence>
<dbReference type="EMBL" id="JADNRY010000001">
    <property type="protein sequence ID" value="KAF9078574.1"/>
    <property type="molecule type" value="Genomic_DNA"/>
</dbReference>
<evidence type="ECO:0000313" key="3">
    <source>
        <dbReference type="Proteomes" id="UP000772434"/>
    </source>
</evidence>
<keyword evidence="2" id="KW-0418">Kinase</keyword>
<dbReference type="InterPro" id="IPR000719">
    <property type="entry name" value="Prot_kinase_dom"/>
</dbReference>